<dbReference type="Proteomes" id="UP000321532">
    <property type="component" value="Unassembled WGS sequence"/>
</dbReference>
<protein>
    <submittedName>
        <fullName evidence="4">Iron-regulated protein A</fullName>
    </submittedName>
</protein>
<feature type="domain" description="Imelysin-like" evidence="3">
    <location>
        <begin position="35"/>
        <end position="321"/>
    </location>
</feature>
<keyword evidence="5" id="KW-1185">Reference proteome</keyword>
<dbReference type="InterPro" id="IPR038352">
    <property type="entry name" value="Imelysin_sf"/>
</dbReference>
<dbReference type="EMBL" id="BJYS01000024">
    <property type="protein sequence ID" value="GEO05457.1"/>
    <property type="molecule type" value="Genomic_DNA"/>
</dbReference>
<dbReference type="InterPro" id="IPR034984">
    <property type="entry name" value="Imelysin-like_IPPA"/>
</dbReference>
<dbReference type="RefSeq" id="WP_170252618.1">
    <property type="nucleotide sequence ID" value="NZ_BJYS01000024.1"/>
</dbReference>
<proteinExistence type="predicted"/>
<reference evidence="4 5" key="1">
    <citation type="submission" date="2019-07" db="EMBL/GenBank/DDBJ databases">
        <title>Whole genome shotgun sequence of Adhaeribacter aerolatus NBRC 106133.</title>
        <authorList>
            <person name="Hosoyama A."/>
            <person name="Uohara A."/>
            <person name="Ohji S."/>
            <person name="Ichikawa N."/>
        </authorList>
    </citation>
    <scope>NUCLEOTIDE SEQUENCE [LARGE SCALE GENOMIC DNA]</scope>
    <source>
        <strain evidence="4 5">NBRC 106133</strain>
    </source>
</reference>
<accession>A0A512B0Y3</accession>
<gene>
    <name evidence="4" type="primary">irpA</name>
    <name evidence="4" type="ORF">AAE02nite_31210</name>
</gene>
<evidence type="ECO:0000256" key="2">
    <source>
        <dbReference type="ARBA" id="ARBA00022729"/>
    </source>
</evidence>
<dbReference type="GO" id="GO:0030313">
    <property type="term" value="C:cell envelope"/>
    <property type="evidence" value="ECO:0007669"/>
    <property type="project" value="UniProtKB-SubCell"/>
</dbReference>
<dbReference type="InterPro" id="IPR018976">
    <property type="entry name" value="Imelysin-like"/>
</dbReference>
<dbReference type="AlphaFoldDB" id="A0A512B0Y3"/>
<name>A0A512B0Y3_9BACT</name>
<evidence type="ECO:0000256" key="1">
    <source>
        <dbReference type="ARBA" id="ARBA00004196"/>
    </source>
</evidence>
<comment type="subcellular location">
    <subcellularLocation>
        <location evidence="1">Cell envelope</location>
    </subcellularLocation>
</comment>
<dbReference type="CDD" id="cd14659">
    <property type="entry name" value="Imelysin-like_IPPA"/>
    <property type="match status" value="1"/>
</dbReference>
<organism evidence="4 5">
    <name type="scientific">Adhaeribacter aerolatus</name>
    <dbReference type="NCBI Taxonomy" id="670289"/>
    <lineage>
        <taxon>Bacteria</taxon>
        <taxon>Pseudomonadati</taxon>
        <taxon>Bacteroidota</taxon>
        <taxon>Cytophagia</taxon>
        <taxon>Cytophagales</taxon>
        <taxon>Hymenobacteraceae</taxon>
        <taxon>Adhaeribacter</taxon>
    </lineage>
</organism>
<evidence type="ECO:0000313" key="4">
    <source>
        <dbReference type="EMBL" id="GEO05457.1"/>
    </source>
</evidence>
<sequence length="344" mass="37902">MLFVIACSEGDKTEAVPDNGFDKTAMLTNYADNLIIPAYAGMEQKLAALESAVNTFLATPTTETQQALKPIFKEAYLQFQRISVYQLGPAETLLLNNFLNTFPADAALIENNISNNTYNLEVNAATKQQGFPALDYLLFSDQALQKLDQPTGPNRKKYVQDILARMKALVNTVHANWNNTYRAQFIANTRADVGSPIGFLVNQFAYELDQLKGPRIGWPYGKQSGGTLFPEKSEAYYGGFSGSLAVENLTSLKKAYTGNESGKGISDYLIALKKEQLNTDVLRQFDLTIDKLKAIPDPLAASFTSHKDLVDAAYREVQNLLTLMKTDVASATGVRITYQDSDGD</sequence>
<comment type="caution">
    <text evidence="4">The sequence shown here is derived from an EMBL/GenBank/DDBJ whole genome shotgun (WGS) entry which is preliminary data.</text>
</comment>
<evidence type="ECO:0000313" key="5">
    <source>
        <dbReference type="Proteomes" id="UP000321532"/>
    </source>
</evidence>
<evidence type="ECO:0000259" key="3">
    <source>
        <dbReference type="Pfam" id="PF09375"/>
    </source>
</evidence>
<dbReference type="Pfam" id="PF09375">
    <property type="entry name" value="Peptidase_M75"/>
    <property type="match status" value="1"/>
</dbReference>
<keyword evidence="2" id="KW-0732">Signal</keyword>
<dbReference type="Gene3D" id="1.20.1420.20">
    <property type="entry name" value="M75 peptidase, HXXE motif"/>
    <property type="match status" value="1"/>
</dbReference>